<proteinExistence type="predicted"/>
<sequence length="149" mass="16181">MNSTPAFDVMTSEELQQNAMQLTVPQLVGQVYEAAPVEERGHILEHLLRPLGVLALVVVADGVFAQMRFRGGWPDWHVRLEDAQNVQAGDVITLVDYVQQVSVHAVDGLAQVLAATPLMATSAAAALLMTLLVQRARNRRADDVGTMPV</sequence>
<feature type="transmembrane region" description="Helical" evidence="1">
    <location>
        <begin position="112"/>
        <end position="133"/>
    </location>
</feature>
<accession>A0ABN6D3N4</accession>
<evidence type="ECO:0000313" key="3">
    <source>
        <dbReference type="Proteomes" id="UP000824366"/>
    </source>
</evidence>
<keyword evidence="1" id="KW-0472">Membrane</keyword>
<evidence type="ECO:0000313" key="2">
    <source>
        <dbReference type="EMBL" id="BCO26622.1"/>
    </source>
</evidence>
<dbReference type="EMBL" id="AP024238">
    <property type="protein sequence ID" value="BCO26622.1"/>
    <property type="molecule type" value="Genomic_DNA"/>
</dbReference>
<evidence type="ECO:0000256" key="1">
    <source>
        <dbReference type="SAM" id="Phobius"/>
    </source>
</evidence>
<keyword evidence="3" id="KW-1185">Reference proteome</keyword>
<dbReference type="Proteomes" id="UP000824366">
    <property type="component" value="Chromosome"/>
</dbReference>
<protein>
    <submittedName>
        <fullName evidence="2">Uncharacterized protein</fullName>
    </submittedName>
</protein>
<keyword evidence="1" id="KW-0812">Transmembrane</keyword>
<dbReference type="RefSeq" id="WP_223910373.1">
    <property type="nucleotide sequence ID" value="NZ_AP024238.1"/>
</dbReference>
<organism evidence="2 3">
    <name type="scientific">Rhodoferax lithotrophicus</name>
    <dbReference type="NCBI Taxonomy" id="2798804"/>
    <lineage>
        <taxon>Bacteria</taxon>
        <taxon>Pseudomonadati</taxon>
        <taxon>Pseudomonadota</taxon>
        <taxon>Betaproteobacteria</taxon>
        <taxon>Burkholderiales</taxon>
        <taxon>Comamonadaceae</taxon>
        <taxon>Rhodoferax</taxon>
    </lineage>
</organism>
<reference evidence="2 3" key="1">
    <citation type="journal article" date="2021" name="Microbiol. Spectr.">
        <title>A Single Bacterium Capable of Oxidation and Reduction of Iron at Circumneutral pH.</title>
        <authorList>
            <person name="Kato S."/>
            <person name="Ohkuma M."/>
        </authorList>
    </citation>
    <scope>NUCLEOTIDE SEQUENCE [LARGE SCALE GENOMIC DNA]</scope>
    <source>
        <strain evidence="2 3">MIZ03</strain>
    </source>
</reference>
<name>A0ABN6D3N4_9BURK</name>
<gene>
    <name evidence="2" type="ORF">MIZ03_1505</name>
</gene>
<keyword evidence="1" id="KW-1133">Transmembrane helix</keyword>